<name>A0A833GYU8_9LEPT</name>
<dbReference type="InterPro" id="IPR027417">
    <property type="entry name" value="P-loop_NTPase"/>
</dbReference>
<dbReference type="Gene3D" id="3.40.50.300">
    <property type="entry name" value="P-loop containing nucleotide triphosphate hydrolases"/>
    <property type="match status" value="1"/>
</dbReference>
<comment type="function">
    <text evidence="12">Produces ATP from ADP in the presence of a proton gradient across the membrane. The catalytic sites are hosted primarily by the beta subunits.</text>
</comment>
<keyword evidence="7 12" id="KW-1278">Translocase</keyword>
<keyword evidence="5 12" id="KW-0375">Hydrogen ion transport</keyword>
<dbReference type="InterPro" id="IPR004100">
    <property type="entry name" value="ATPase_F1/V1/A1_a/bsu_N"/>
</dbReference>
<evidence type="ECO:0000256" key="6">
    <source>
        <dbReference type="ARBA" id="ARBA00022840"/>
    </source>
</evidence>
<keyword evidence="9 12" id="KW-0472">Membrane</keyword>
<dbReference type="PANTHER" id="PTHR15184:SF71">
    <property type="entry name" value="ATP SYNTHASE SUBUNIT BETA, MITOCHONDRIAL"/>
    <property type="match status" value="1"/>
</dbReference>
<dbReference type="AlphaFoldDB" id="A0A833GYU8"/>
<sequence>MSDKKTTSKGKITQVIGSVLDISFESDRMPEIFEALEMDVDRFGKKEKLIAEVQQHLGGQRVRAVALSSADGLVRGQDVVALGSPISVPVGEATLGRIFNVLGEVVDEGPAVTVKERMPIHREAPAMVDLEPKTEIFETGIKVIDLIAPYTKGGKTGLFGGAGVGKTVVIMELINNLAKEHGGYSVFAGVGERTREGNDLWLEMKESGVIAKTVLCYGQMNEPPGARLRIALSALTMAEYLRDNMGVDCLLFVDNIFRFSQAGSEVSALLGRMPSAVGYQPTLATEMGELQERITSTKKGSVTSVQAIYVPADDLTDPAPATAFIHLDATTVLSRAISEKGIYPAVDPLDSSSRALQPGIIGEDHYNVAREVQRVLQRYKDLQDIIAILGMDELSEDDKILVGRARKIEKFLSQPFHVAEQFTGRPGIYVKLSDTIRSFKEILSGNYDHLPEQAFYMTGTIENVIENARALGANV</sequence>
<dbReference type="InterPro" id="IPR020003">
    <property type="entry name" value="ATPase_a/bsu_AS"/>
</dbReference>
<dbReference type="CDD" id="cd18115">
    <property type="entry name" value="ATP-synt_F1_beta_N"/>
    <property type="match status" value="1"/>
</dbReference>
<evidence type="ECO:0000313" key="14">
    <source>
        <dbReference type="EMBL" id="KAB2930348.1"/>
    </source>
</evidence>
<keyword evidence="3 12" id="KW-0813">Transport</keyword>
<dbReference type="Gene3D" id="1.10.1140.10">
    <property type="entry name" value="Bovine Mitochondrial F1-atpase, Atp Synthase Beta Chain, Chain D, domain 3"/>
    <property type="match status" value="1"/>
</dbReference>
<dbReference type="InterPro" id="IPR036121">
    <property type="entry name" value="ATPase_F1/V1/A1_a/bsu_N_sf"/>
</dbReference>
<gene>
    <name evidence="12 14" type="primary">atpD</name>
    <name evidence="14" type="ORF">F9K24_16930</name>
</gene>
<feature type="binding site" evidence="12">
    <location>
        <begin position="160"/>
        <end position="167"/>
    </location>
    <ligand>
        <name>ATP</name>
        <dbReference type="ChEBI" id="CHEBI:30616"/>
    </ligand>
</feature>
<dbReference type="GO" id="GO:0046933">
    <property type="term" value="F:proton-transporting ATP synthase activity, rotational mechanism"/>
    <property type="evidence" value="ECO:0007669"/>
    <property type="project" value="UniProtKB-UniRule"/>
</dbReference>
<keyword evidence="8 12" id="KW-0406">Ion transport</keyword>
<feature type="domain" description="AAA+ ATPase" evidence="13">
    <location>
        <begin position="152"/>
        <end position="416"/>
    </location>
</feature>
<dbReference type="NCBIfam" id="TIGR01039">
    <property type="entry name" value="atpD"/>
    <property type="match status" value="1"/>
</dbReference>
<dbReference type="SUPFAM" id="SSF52540">
    <property type="entry name" value="P-loop containing nucleoside triphosphate hydrolases"/>
    <property type="match status" value="1"/>
</dbReference>
<dbReference type="HAMAP" id="MF_01347">
    <property type="entry name" value="ATP_synth_beta_bact"/>
    <property type="match status" value="1"/>
</dbReference>
<dbReference type="InterPro" id="IPR024034">
    <property type="entry name" value="ATPase_F1/V1_b/a_C"/>
</dbReference>
<dbReference type="Pfam" id="PF00006">
    <property type="entry name" value="ATP-synt_ab"/>
    <property type="match status" value="1"/>
</dbReference>
<keyword evidence="11 12" id="KW-0066">ATP synthesis</keyword>
<dbReference type="InterPro" id="IPR003593">
    <property type="entry name" value="AAA+_ATPase"/>
</dbReference>
<dbReference type="PROSITE" id="PS00152">
    <property type="entry name" value="ATPASE_ALPHA_BETA"/>
    <property type="match status" value="1"/>
</dbReference>
<evidence type="ECO:0000256" key="3">
    <source>
        <dbReference type="ARBA" id="ARBA00022448"/>
    </source>
</evidence>
<dbReference type="EC" id="7.1.2.2" evidence="12"/>
<dbReference type="Gene3D" id="2.40.10.170">
    <property type="match status" value="1"/>
</dbReference>
<dbReference type="SUPFAM" id="SSF50615">
    <property type="entry name" value="N-terminal domain of alpha and beta subunits of F1 ATP synthase"/>
    <property type="match status" value="1"/>
</dbReference>
<dbReference type="GO" id="GO:0005886">
    <property type="term" value="C:plasma membrane"/>
    <property type="evidence" value="ECO:0007669"/>
    <property type="project" value="UniProtKB-SubCell"/>
</dbReference>
<evidence type="ECO:0000256" key="10">
    <source>
        <dbReference type="ARBA" id="ARBA00023196"/>
    </source>
</evidence>
<keyword evidence="4 12" id="KW-0547">Nucleotide-binding</keyword>
<dbReference type="SMART" id="SM00382">
    <property type="entry name" value="AAA"/>
    <property type="match status" value="1"/>
</dbReference>
<evidence type="ECO:0000256" key="7">
    <source>
        <dbReference type="ARBA" id="ARBA00022967"/>
    </source>
</evidence>
<comment type="similarity">
    <text evidence="2 12">Belongs to the ATPase alpha/beta chains family.</text>
</comment>
<keyword evidence="6 12" id="KW-0067">ATP-binding</keyword>
<dbReference type="FunFam" id="1.10.1140.10:FF:000001">
    <property type="entry name" value="ATP synthase subunit beta"/>
    <property type="match status" value="1"/>
</dbReference>
<dbReference type="GO" id="GO:0005524">
    <property type="term" value="F:ATP binding"/>
    <property type="evidence" value="ECO:0007669"/>
    <property type="project" value="UniProtKB-UniRule"/>
</dbReference>
<comment type="subcellular location">
    <subcellularLocation>
        <location evidence="12">Cell membrane</location>
        <topology evidence="12">Peripheral membrane protein</topology>
    </subcellularLocation>
    <subcellularLocation>
        <location evidence="1">Membrane</location>
        <topology evidence="1">Peripheral membrane protein</topology>
    </subcellularLocation>
</comment>
<dbReference type="Pfam" id="PF22919">
    <property type="entry name" value="ATP-synt_VA_C"/>
    <property type="match status" value="1"/>
</dbReference>
<comment type="catalytic activity">
    <reaction evidence="12">
        <text>ATP + H2O + 4 H(+)(in) = ADP + phosphate + 5 H(+)(out)</text>
        <dbReference type="Rhea" id="RHEA:57720"/>
        <dbReference type="ChEBI" id="CHEBI:15377"/>
        <dbReference type="ChEBI" id="CHEBI:15378"/>
        <dbReference type="ChEBI" id="CHEBI:30616"/>
        <dbReference type="ChEBI" id="CHEBI:43474"/>
        <dbReference type="ChEBI" id="CHEBI:456216"/>
        <dbReference type="EC" id="7.1.2.2"/>
    </reaction>
</comment>
<keyword evidence="12" id="KW-1003">Cell membrane</keyword>
<dbReference type="FunFam" id="3.40.50.300:FF:000004">
    <property type="entry name" value="ATP synthase subunit beta"/>
    <property type="match status" value="1"/>
</dbReference>
<accession>A0A833GYU8</accession>
<dbReference type="CDD" id="cd18110">
    <property type="entry name" value="ATP-synt_F1_beta_C"/>
    <property type="match status" value="1"/>
</dbReference>
<keyword evidence="10 12" id="KW-0139">CF(1)</keyword>
<evidence type="ECO:0000256" key="5">
    <source>
        <dbReference type="ARBA" id="ARBA00022781"/>
    </source>
</evidence>
<evidence type="ECO:0000256" key="8">
    <source>
        <dbReference type="ARBA" id="ARBA00023065"/>
    </source>
</evidence>
<organism evidence="14 15">
    <name type="scientific">Leptonema illini</name>
    <dbReference type="NCBI Taxonomy" id="183"/>
    <lineage>
        <taxon>Bacteria</taxon>
        <taxon>Pseudomonadati</taxon>
        <taxon>Spirochaetota</taxon>
        <taxon>Spirochaetia</taxon>
        <taxon>Leptospirales</taxon>
        <taxon>Leptospiraceae</taxon>
        <taxon>Leptonema</taxon>
    </lineage>
</organism>
<dbReference type="CDD" id="cd01133">
    <property type="entry name" value="F1-ATPase_beta_CD"/>
    <property type="match status" value="1"/>
</dbReference>
<dbReference type="EMBL" id="WBUI01000021">
    <property type="protein sequence ID" value="KAB2930348.1"/>
    <property type="molecule type" value="Genomic_DNA"/>
</dbReference>
<evidence type="ECO:0000256" key="1">
    <source>
        <dbReference type="ARBA" id="ARBA00004170"/>
    </source>
</evidence>
<comment type="caution">
    <text evidence="14">The sequence shown here is derived from an EMBL/GenBank/DDBJ whole genome shotgun (WGS) entry which is preliminary data.</text>
</comment>
<evidence type="ECO:0000313" key="15">
    <source>
        <dbReference type="Proteomes" id="UP000460298"/>
    </source>
</evidence>
<dbReference type="PANTHER" id="PTHR15184">
    <property type="entry name" value="ATP SYNTHASE"/>
    <property type="match status" value="1"/>
</dbReference>
<evidence type="ECO:0000256" key="4">
    <source>
        <dbReference type="ARBA" id="ARBA00022741"/>
    </source>
</evidence>
<dbReference type="GO" id="GO:0045259">
    <property type="term" value="C:proton-transporting ATP synthase complex"/>
    <property type="evidence" value="ECO:0007669"/>
    <property type="project" value="UniProtKB-KW"/>
</dbReference>
<protein>
    <recommendedName>
        <fullName evidence="12">ATP synthase subunit beta</fullName>
        <ecNumber evidence="12">7.1.2.2</ecNumber>
    </recommendedName>
    <alternativeName>
        <fullName evidence="12">ATP synthase F1 sector subunit beta</fullName>
    </alternativeName>
    <alternativeName>
        <fullName evidence="12">F-ATPase subunit beta</fullName>
    </alternativeName>
</protein>
<dbReference type="InterPro" id="IPR005722">
    <property type="entry name" value="ATP_synth_F1_bsu"/>
</dbReference>
<reference evidence="14 15" key="1">
    <citation type="submission" date="2019-10" db="EMBL/GenBank/DDBJ databases">
        <title>Extracellular Electron Transfer in a Candidatus Methanoperedens spp. Enrichment Culture.</title>
        <authorList>
            <person name="Berger S."/>
            <person name="Rangel Shaw D."/>
            <person name="Berben T."/>
            <person name="In 'T Zandt M."/>
            <person name="Frank J."/>
            <person name="Reimann J."/>
            <person name="Jetten M.S.M."/>
            <person name="Welte C.U."/>
        </authorList>
    </citation>
    <scope>NUCLEOTIDE SEQUENCE [LARGE SCALE GENOMIC DNA]</scope>
    <source>
        <strain evidence="14">SB12</strain>
    </source>
</reference>
<evidence type="ECO:0000259" key="13">
    <source>
        <dbReference type="SMART" id="SM00382"/>
    </source>
</evidence>
<dbReference type="InterPro" id="IPR000194">
    <property type="entry name" value="ATPase_F1/V1/A1_a/bsu_nucl-bd"/>
</dbReference>
<dbReference type="InterPro" id="IPR050053">
    <property type="entry name" value="ATPase_alpha/beta_chains"/>
</dbReference>
<dbReference type="Pfam" id="PF02874">
    <property type="entry name" value="ATP-synt_ab_N"/>
    <property type="match status" value="1"/>
</dbReference>
<evidence type="ECO:0000256" key="2">
    <source>
        <dbReference type="ARBA" id="ARBA00008936"/>
    </source>
</evidence>
<dbReference type="InterPro" id="IPR055190">
    <property type="entry name" value="ATP-synt_VA_C"/>
</dbReference>
<evidence type="ECO:0000256" key="11">
    <source>
        <dbReference type="ARBA" id="ARBA00023310"/>
    </source>
</evidence>
<dbReference type="SUPFAM" id="SSF47917">
    <property type="entry name" value="C-terminal domain of alpha and beta subunits of F1 ATP synthase"/>
    <property type="match status" value="1"/>
</dbReference>
<dbReference type="Proteomes" id="UP000460298">
    <property type="component" value="Unassembled WGS sequence"/>
</dbReference>
<evidence type="ECO:0000256" key="12">
    <source>
        <dbReference type="HAMAP-Rule" id="MF_01347"/>
    </source>
</evidence>
<evidence type="ECO:0000256" key="9">
    <source>
        <dbReference type="ARBA" id="ARBA00023136"/>
    </source>
</evidence>
<proteinExistence type="inferred from homology"/>